<keyword evidence="6 8" id="KW-1133">Transmembrane helix</keyword>
<dbReference type="PROSITE" id="PS00211">
    <property type="entry name" value="ABC_TRANSPORTER_1"/>
    <property type="match status" value="1"/>
</dbReference>
<dbReference type="InterPro" id="IPR003439">
    <property type="entry name" value="ABC_transporter-like_ATP-bd"/>
</dbReference>
<dbReference type="SUPFAM" id="SSF90123">
    <property type="entry name" value="ABC transporter transmembrane region"/>
    <property type="match status" value="2"/>
</dbReference>
<evidence type="ECO:0000256" key="5">
    <source>
        <dbReference type="ARBA" id="ARBA00022840"/>
    </source>
</evidence>
<dbReference type="GO" id="GO:0016887">
    <property type="term" value="F:ATP hydrolysis activity"/>
    <property type="evidence" value="ECO:0007669"/>
    <property type="project" value="InterPro"/>
</dbReference>
<dbReference type="PROSITE" id="PS50929">
    <property type="entry name" value="ABC_TM1F"/>
    <property type="match status" value="2"/>
</dbReference>
<feature type="transmembrane region" description="Helical" evidence="8">
    <location>
        <begin position="931"/>
        <end position="951"/>
    </location>
</feature>
<dbReference type="Gene3D" id="1.20.1560.10">
    <property type="entry name" value="ABC transporter type 1, transmembrane domain"/>
    <property type="match status" value="2"/>
</dbReference>
<comment type="subcellular location">
    <subcellularLocation>
        <location evidence="1">Membrane</location>
        <topology evidence="1">Multi-pass membrane protein</topology>
    </subcellularLocation>
</comment>
<evidence type="ECO:0000256" key="3">
    <source>
        <dbReference type="ARBA" id="ARBA00022692"/>
    </source>
</evidence>
<gene>
    <name evidence="11" type="ORF">BOTCAL_0033g00230</name>
</gene>
<accession>A0A4Y8DFP0</accession>
<dbReference type="SUPFAM" id="SSF52540">
    <property type="entry name" value="P-loop containing nucleoside triphosphate hydrolases"/>
    <property type="match status" value="2"/>
</dbReference>
<dbReference type="Pfam" id="PF00664">
    <property type="entry name" value="ABC_membrane"/>
    <property type="match status" value="2"/>
</dbReference>
<dbReference type="AlphaFoldDB" id="A0A4Y8DFP0"/>
<evidence type="ECO:0008006" key="13">
    <source>
        <dbReference type="Google" id="ProtNLM"/>
    </source>
</evidence>
<dbReference type="STRING" id="38488.A0A4Y8DFP0"/>
<keyword evidence="5" id="KW-0067">ATP-binding</keyword>
<evidence type="ECO:0000259" key="10">
    <source>
        <dbReference type="PROSITE" id="PS50929"/>
    </source>
</evidence>
<feature type="transmembrane region" description="Helical" evidence="8">
    <location>
        <begin position="776"/>
        <end position="796"/>
    </location>
</feature>
<feature type="transmembrane region" description="Helical" evidence="8">
    <location>
        <begin position="736"/>
        <end position="756"/>
    </location>
</feature>
<dbReference type="GO" id="GO:0005524">
    <property type="term" value="F:ATP binding"/>
    <property type="evidence" value="ECO:0007669"/>
    <property type="project" value="UniProtKB-KW"/>
</dbReference>
<dbReference type="Proteomes" id="UP000297299">
    <property type="component" value="Unassembled WGS sequence"/>
</dbReference>
<feature type="transmembrane region" description="Helical" evidence="8">
    <location>
        <begin position="361"/>
        <end position="380"/>
    </location>
</feature>
<evidence type="ECO:0000313" key="12">
    <source>
        <dbReference type="Proteomes" id="UP000297299"/>
    </source>
</evidence>
<feature type="domain" description="ABC transporter" evidence="9">
    <location>
        <begin position="482"/>
        <end position="694"/>
    </location>
</feature>
<protein>
    <recommendedName>
        <fullName evidence="13">ABC transporter domain-containing protein</fullName>
    </recommendedName>
</protein>
<dbReference type="GO" id="GO:0140359">
    <property type="term" value="F:ABC-type transporter activity"/>
    <property type="evidence" value="ECO:0007669"/>
    <property type="project" value="InterPro"/>
</dbReference>
<dbReference type="GO" id="GO:0016020">
    <property type="term" value="C:membrane"/>
    <property type="evidence" value="ECO:0007669"/>
    <property type="project" value="UniProtKB-SubCell"/>
</dbReference>
<evidence type="ECO:0000256" key="7">
    <source>
        <dbReference type="ARBA" id="ARBA00023136"/>
    </source>
</evidence>
<name>A0A4Y8DFP0_9HELO</name>
<dbReference type="Gene3D" id="3.40.50.300">
    <property type="entry name" value="P-loop containing nucleotide triphosphate hydrolases"/>
    <property type="match status" value="2"/>
</dbReference>
<dbReference type="SMART" id="SM00382">
    <property type="entry name" value="AAA"/>
    <property type="match status" value="2"/>
</dbReference>
<organism evidence="11 12">
    <name type="scientific">Botryotinia calthae</name>
    <dbReference type="NCBI Taxonomy" id="38488"/>
    <lineage>
        <taxon>Eukaryota</taxon>
        <taxon>Fungi</taxon>
        <taxon>Dikarya</taxon>
        <taxon>Ascomycota</taxon>
        <taxon>Pezizomycotina</taxon>
        <taxon>Leotiomycetes</taxon>
        <taxon>Helotiales</taxon>
        <taxon>Sclerotiniaceae</taxon>
        <taxon>Botryotinia</taxon>
    </lineage>
</organism>
<keyword evidence="12" id="KW-1185">Reference proteome</keyword>
<feature type="domain" description="ABC transmembrane type-1" evidence="10">
    <location>
        <begin position="172"/>
        <end position="360"/>
    </location>
</feature>
<dbReference type="PANTHER" id="PTHR24223">
    <property type="entry name" value="ATP-BINDING CASSETTE SUB-FAMILY C"/>
    <property type="match status" value="1"/>
</dbReference>
<feature type="transmembrane region" description="Helical" evidence="8">
    <location>
        <begin position="299"/>
        <end position="320"/>
    </location>
</feature>
<dbReference type="InterPro" id="IPR050173">
    <property type="entry name" value="ABC_transporter_C-like"/>
</dbReference>
<dbReference type="EMBL" id="PHWZ01000033">
    <property type="protein sequence ID" value="TEY81542.1"/>
    <property type="molecule type" value="Genomic_DNA"/>
</dbReference>
<dbReference type="InterPro" id="IPR017871">
    <property type="entry name" value="ABC_transporter-like_CS"/>
</dbReference>
<feature type="transmembrane region" description="Helical" evidence="8">
    <location>
        <begin position="150"/>
        <end position="168"/>
    </location>
</feature>
<feature type="transmembrane region" description="Helical" evidence="8">
    <location>
        <begin position="53"/>
        <end position="73"/>
    </location>
</feature>
<feature type="domain" description="ABC transporter" evidence="9">
    <location>
        <begin position="1023"/>
        <end position="1263"/>
    </location>
</feature>
<keyword evidence="4" id="KW-0547">Nucleotide-binding</keyword>
<keyword evidence="3 8" id="KW-0812">Transmembrane</keyword>
<proteinExistence type="predicted"/>
<dbReference type="InterPro" id="IPR027417">
    <property type="entry name" value="P-loop_NTPase"/>
</dbReference>
<sequence length="1264" mass="138123">MVAAISLALLSHFEHTRSLSPSFAIGSYLCTTVLLKAVTTRTYWLLANTDTGYIHVAEASSIALVLQIIIIVLESWSKKQWLFENTKVADEELASFVDRSLFVWLGKLLLHGNLQKLTLLDLQPIDRTLGTLNLANDFNDIQKRPKFRRFGLLGITLRCSGSSIFFPVLPRLCLTGFSFAQPFLATSLIAYLENQGSTTWNAGYGLIGASFLTYTGIAISTGWYWHMSYKYATKLRGSLIARISDKLMRLKLEMGLESKVFTLIVADVQKIISASAYIHEIWAVVLETGLATWLLWRQIGPSSLTVLAVALICAMGSAFLGKHIGKAQQTWLAGTEKRIAATKKMLSSLKSVKMMGASQRVPYSTLTLAPVVAFGTYIGSTRATDGDFNASRLFGSLIFINLLASPLVRILQILPHFGAALGCFSRVEDFLLKSEVIDSRVIIVDANKHGKDGHKTECVDEKRVLSQEKEEYPVTSMDFSLLTMRHASFGWGPETILGDVNFEIAAGQHVAVTGTVGCVELKAGTLHVGGMGIGYCSQTPWLENVSAHENAFRGAPNDKSWLDLVADSCDLGGLLGVENAHKTVGSGGAKISGGERQRLALARAIATRPAILLLDDVFSAIDKTTKTSIQEKLFGQKGILREQKTTVIHVTQDQQFIEAADMVLQIDDAGNIQQLQPVAGTIQATLVDKMEGENISATESSPGSQSLSKSSHADPTKIADKMVYQAYLISIGRSNIIIFFVGAIIFSFTLGFPNIWAEWWSNASTGNLTKSVKYWMGIYAFLNLLPLITISLWAATIDCGSLINRFNQDLMLVDTQLPFQLLNTVSGLFAAVIQAILIAISAVYIVAILPVLAAVLFLIQNFYLRTSKQLRQLDLDSKAGLHTIIAEVYEGLVTIRAHGWQNIMQGEFYEKLGRSQEPIYLLYMVQTWLQLTLNLVVAGLAVLVVGVAIGLRYKTSAGGIGVAFLNLVSLGESLTQTIQSWTALETSLGAIARIEAFEQETPVEPEVTSPTEVPITWPTSGQLSFENVWTSYNLGMEKPSWSLRAITLKINSGERIAICGRSGSGKSTLLLSLLALIETTKGAIYLDGVDISKIQRYVLRSKLHVISQDAFTDGKIVRDALDPAGKLSDETINDALRDCALLDKINASGSLSANLGDIILSVGETQLFVLARTILGIEDSNRGGVVLLDEVTSRLISIDVATERKIMNIFAKRLQGKTVISVLHRLEAAVEFDKILVLEKGEVAHFGPPEEVIKDSDLFSSFRK</sequence>
<dbReference type="PANTHER" id="PTHR24223:SF399">
    <property type="entry name" value="ABC TRANSPORTER ATNG"/>
    <property type="match status" value="1"/>
</dbReference>
<evidence type="ECO:0000259" key="9">
    <source>
        <dbReference type="PROSITE" id="PS50893"/>
    </source>
</evidence>
<keyword evidence="7 8" id="KW-0472">Membrane</keyword>
<dbReference type="Pfam" id="PF00005">
    <property type="entry name" value="ABC_tran"/>
    <property type="match status" value="2"/>
</dbReference>
<dbReference type="InterPro" id="IPR036640">
    <property type="entry name" value="ABC1_TM_sf"/>
</dbReference>
<keyword evidence="2" id="KW-0813">Transport</keyword>
<dbReference type="PROSITE" id="PS50893">
    <property type="entry name" value="ABC_TRANSPORTER_2"/>
    <property type="match status" value="2"/>
</dbReference>
<dbReference type="OrthoDB" id="6500128at2759"/>
<comment type="caution">
    <text evidence="11">The sequence shown here is derived from an EMBL/GenBank/DDBJ whole genome shotgun (WGS) entry which is preliminary data.</text>
</comment>
<evidence type="ECO:0000256" key="6">
    <source>
        <dbReference type="ARBA" id="ARBA00022989"/>
    </source>
</evidence>
<dbReference type="CDD" id="cd18580">
    <property type="entry name" value="ABC_6TM_ABCC_D2"/>
    <property type="match status" value="1"/>
</dbReference>
<feature type="transmembrane region" description="Helical" evidence="8">
    <location>
        <begin position="204"/>
        <end position="225"/>
    </location>
</feature>
<feature type="transmembrane region" description="Helical" evidence="8">
    <location>
        <begin position="843"/>
        <end position="864"/>
    </location>
</feature>
<feature type="domain" description="ABC transmembrane type-1" evidence="10">
    <location>
        <begin position="800"/>
        <end position="986"/>
    </location>
</feature>
<evidence type="ECO:0000256" key="8">
    <source>
        <dbReference type="SAM" id="Phobius"/>
    </source>
</evidence>
<feature type="transmembrane region" description="Helical" evidence="8">
    <location>
        <begin position="392"/>
        <end position="411"/>
    </location>
</feature>
<dbReference type="InterPro" id="IPR011527">
    <property type="entry name" value="ABC1_TM_dom"/>
</dbReference>
<evidence type="ECO:0000256" key="2">
    <source>
        <dbReference type="ARBA" id="ARBA00022448"/>
    </source>
</evidence>
<dbReference type="InterPro" id="IPR003593">
    <property type="entry name" value="AAA+_ATPase"/>
</dbReference>
<evidence type="ECO:0000256" key="4">
    <source>
        <dbReference type="ARBA" id="ARBA00022741"/>
    </source>
</evidence>
<evidence type="ECO:0000313" key="11">
    <source>
        <dbReference type="EMBL" id="TEY81542.1"/>
    </source>
</evidence>
<dbReference type="InterPro" id="IPR044726">
    <property type="entry name" value="ABCC_6TM_D2"/>
</dbReference>
<reference evidence="11 12" key="1">
    <citation type="submission" date="2017-11" db="EMBL/GenBank/DDBJ databases">
        <title>Comparative genomics of Botrytis spp.</title>
        <authorList>
            <person name="Valero-Jimenez C.A."/>
            <person name="Tapia P."/>
            <person name="Veloso J."/>
            <person name="Silva-Moreno E."/>
            <person name="Staats M."/>
            <person name="Valdes J.H."/>
            <person name="Van Kan J.A.L."/>
        </authorList>
    </citation>
    <scope>NUCLEOTIDE SEQUENCE [LARGE SCALE GENOMIC DNA]</scope>
    <source>
        <strain evidence="11 12">MUCL2830</strain>
    </source>
</reference>
<evidence type="ECO:0000256" key="1">
    <source>
        <dbReference type="ARBA" id="ARBA00004141"/>
    </source>
</evidence>